<dbReference type="EMBL" id="VJMH01006406">
    <property type="protein sequence ID" value="KAF0689879.1"/>
    <property type="molecule type" value="Genomic_DNA"/>
</dbReference>
<reference evidence="2" key="2">
    <citation type="submission" date="2019-06" db="EMBL/GenBank/DDBJ databases">
        <title>Genomics analysis of Aphanomyces spp. identifies a new class of oomycete effector associated with host adaptation.</title>
        <authorList>
            <person name="Gaulin E."/>
        </authorList>
    </citation>
    <scope>NUCLEOTIDE SEQUENCE</scope>
    <source>
        <strain evidence="2">CBS 578.67</strain>
    </source>
</reference>
<dbReference type="SMART" id="SM00233">
    <property type="entry name" value="PH"/>
    <property type="match status" value="1"/>
</dbReference>
<gene>
    <name evidence="3" type="primary">Aste57867_18700</name>
    <name evidence="2" type="ORF">As57867_018637</name>
    <name evidence="3" type="ORF">ASTE57867_18700</name>
</gene>
<dbReference type="EMBL" id="CAADRA010006427">
    <property type="protein sequence ID" value="VFT95435.1"/>
    <property type="molecule type" value="Genomic_DNA"/>
</dbReference>
<keyword evidence="4" id="KW-1185">Reference proteome</keyword>
<reference evidence="3 4" key="1">
    <citation type="submission" date="2019-03" db="EMBL/GenBank/DDBJ databases">
        <authorList>
            <person name="Gaulin E."/>
            <person name="Dumas B."/>
        </authorList>
    </citation>
    <scope>NUCLEOTIDE SEQUENCE [LARGE SCALE GENOMIC DNA]</scope>
    <source>
        <strain evidence="3">CBS 568.67</strain>
    </source>
</reference>
<dbReference type="InterPro" id="IPR011993">
    <property type="entry name" value="PH-like_dom_sf"/>
</dbReference>
<dbReference type="InterPro" id="IPR001849">
    <property type="entry name" value="PH_domain"/>
</dbReference>
<evidence type="ECO:0000313" key="3">
    <source>
        <dbReference type="EMBL" id="VFT95435.1"/>
    </source>
</evidence>
<evidence type="ECO:0000259" key="1">
    <source>
        <dbReference type="PROSITE" id="PS50003"/>
    </source>
</evidence>
<dbReference type="AlphaFoldDB" id="A0A485LES9"/>
<evidence type="ECO:0000313" key="2">
    <source>
        <dbReference type="EMBL" id="KAF0689879.1"/>
    </source>
</evidence>
<feature type="domain" description="PH" evidence="1">
    <location>
        <begin position="110"/>
        <end position="201"/>
    </location>
</feature>
<dbReference type="Pfam" id="PF00169">
    <property type="entry name" value="PH"/>
    <property type="match status" value="1"/>
</dbReference>
<dbReference type="SUPFAM" id="SSF50729">
    <property type="entry name" value="PH domain-like"/>
    <property type="match status" value="1"/>
</dbReference>
<proteinExistence type="predicted"/>
<dbReference type="CDD" id="cd00821">
    <property type="entry name" value="PH"/>
    <property type="match status" value="1"/>
</dbReference>
<evidence type="ECO:0000313" key="4">
    <source>
        <dbReference type="Proteomes" id="UP000332933"/>
    </source>
</evidence>
<dbReference type="PROSITE" id="PS50003">
    <property type="entry name" value="PH_DOMAIN"/>
    <property type="match status" value="1"/>
</dbReference>
<dbReference type="OrthoDB" id="185175at2759"/>
<organism evidence="3 4">
    <name type="scientific">Aphanomyces stellatus</name>
    <dbReference type="NCBI Taxonomy" id="120398"/>
    <lineage>
        <taxon>Eukaryota</taxon>
        <taxon>Sar</taxon>
        <taxon>Stramenopiles</taxon>
        <taxon>Oomycota</taxon>
        <taxon>Saprolegniomycetes</taxon>
        <taxon>Saprolegniales</taxon>
        <taxon>Verrucalvaceae</taxon>
        <taxon>Aphanomyces</taxon>
    </lineage>
</organism>
<sequence>MVRLEQLVPTLQKTPSDHVHLSLMKSDDGGGGVSDLLTNELHQLCARHTDLHGCISAVMVAADELSCALHATRAWRVSDATGKLECPSDPALVARVNEVFSHLEDFVLVQGGCSGSMQKEGGYIKTWKRRHFQLTGQLLHYFASAQDVQPKGGGVVVDVRLNINKLHALDIQLAHGRVLRVVCDSSAEMRKWFKALAASKKPPTAGAVPIVCMGSLQSPSSTHDLPRLRRHTSAVLGLHDRLSPIHVRLHIVSSAVALDVQVQDAINVDSNGIAAFRTLSLHELDALCLQTPRLHIAAKRLYLTLDNMNDKVRSVEITPSGRVHSAATADAAHVASFNAALVAFYVALGVATQGPK</sequence>
<name>A0A485LES9_9STRA</name>
<dbReference type="Proteomes" id="UP000332933">
    <property type="component" value="Unassembled WGS sequence"/>
</dbReference>
<accession>A0A485LES9</accession>
<protein>
    <submittedName>
        <fullName evidence="3">Aste57867_18700 protein</fullName>
    </submittedName>
</protein>
<dbReference type="Gene3D" id="2.30.29.30">
    <property type="entry name" value="Pleckstrin-homology domain (PH domain)/Phosphotyrosine-binding domain (PTB)"/>
    <property type="match status" value="1"/>
</dbReference>